<keyword evidence="2" id="KW-1185">Reference proteome</keyword>
<evidence type="ECO:0000313" key="2">
    <source>
        <dbReference type="Proteomes" id="UP000541583"/>
    </source>
</evidence>
<protein>
    <submittedName>
        <fullName evidence="1">Uncharacterized protein</fullName>
    </submittedName>
</protein>
<name>A0ABR6PFR1_9SPHI</name>
<proteinExistence type="predicted"/>
<reference evidence="1 2" key="1">
    <citation type="submission" date="2020-08" db="EMBL/GenBank/DDBJ databases">
        <title>Genomic Encyclopedia of Type Strains, Phase IV (KMG-V): Genome sequencing to study the core and pangenomes of soil and plant-associated prokaryotes.</title>
        <authorList>
            <person name="Whitman W."/>
        </authorList>
    </citation>
    <scope>NUCLEOTIDE SEQUENCE [LARGE SCALE GENOMIC DNA]</scope>
    <source>
        <strain evidence="1 2">ANJLi2</strain>
    </source>
</reference>
<accession>A0ABR6PFR1</accession>
<dbReference type="RefSeq" id="WP_139332206.1">
    <property type="nucleotide sequence ID" value="NZ_FTMG01000002.1"/>
</dbReference>
<dbReference type="Proteomes" id="UP000541583">
    <property type="component" value="Unassembled WGS sequence"/>
</dbReference>
<gene>
    <name evidence="1" type="ORF">HDF23_001329</name>
</gene>
<dbReference type="EMBL" id="JACHCB010000002">
    <property type="protein sequence ID" value="MBB6108594.1"/>
    <property type="molecule type" value="Genomic_DNA"/>
</dbReference>
<evidence type="ECO:0000313" key="1">
    <source>
        <dbReference type="EMBL" id="MBB6108594.1"/>
    </source>
</evidence>
<organism evidence="1 2">
    <name type="scientific">Mucilaginibacter lappiensis</name>
    <dbReference type="NCBI Taxonomy" id="354630"/>
    <lineage>
        <taxon>Bacteria</taxon>
        <taxon>Pseudomonadati</taxon>
        <taxon>Bacteroidota</taxon>
        <taxon>Sphingobacteriia</taxon>
        <taxon>Sphingobacteriales</taxon>
        <taxon>Sphingobacteriaceae</taxon>
        <taxon>Mucilaginibacter</taxon>
    </lineage>
</organism>
<sequence>MLIPLHLWMLRRDRGCVTVMPKRLRQHGLPYVEGFFLAQDNYIFHDFSLLQHEAIDVPYKVRAKHIG</sequence>
<comment type="caution">
    <text evidence="1">The sequence shown here is derived from an EMBL/GenBank/DDBJ whole genome shotgun (WGS) entry which is preliminary data.</text>
</comment>